<evidence type="ECO:0000256" key="1">
    <source>
        <dbReference type="ARBA" id="ARBA00022723"/>
    </source>
</evidence>
<sequence length="119" mass="12613">MGRGGLTPADKVVVEPQPWGKLEWMVSGAIGNSDTMTIGRCTIEPGEQNPPHYHPNCDEVLHVVSGTIDHRLGDTQLPMSAGDTISIPAGTVHNARNVGSDTAVMLIAFSTPDRKVVGE</sequence>
<reference evidence="3 4" key="1">
    <citation type="journal article" date="2015" name="Stand. Genomic Sci.">
        <title>Genomic Encyclopedia of Bacterial and Archaeal Type Strains, Phase III: the genomes of soil and plant-associated and newly described type strains.</title>
        <authorList>
            <person name="Whitman W.B."/>
            <person name="Woyke T."/>
            <person name="Klenk H.P."/>
            <person name="Zhou Y."/>
            <person name="Lilburn T.G."/>
            <person name="Beck B.J."/>
            <person name="De Vos P."/>
            <person name="Vandamme P."/>
            <person name="Eisen J.A."/>
            <person name="Garrity G."/>
            <person name="Hugenholtz P."/>
            <person name="Kyrpides N.C."/>
        </authorList>
    </citation>
    <scope>NUCLEOTIDE SEQUENCE [LARGE SCALE GENOMIC DNA]</scope>
    <source>
        <strain evidence="3 4">VKM Ac-2540</strain>
    </source>
</reference>
<comment type="caution">
    <text evidence="3">The sequence shown here is derived from an EMBL/GenBank/DDBJ whole genome shotgun (WGS) entry which is preliminary data.</text>
</comment>
<dbReference type="InterPro" id="IPR014710">
    <property type="entry name" value="RmlC-like_jellyroll"/>
</dbReference>
<dbReference type="Proteomes" id="UP000292027">
    <property type="component" value="Unassembled WGS sequence"/>
</dbReference>
<protein>
    <submittedName>
        <fullName evidence="3">Cupin domain</fullName>
    </submittedName>
</protein>
<dbReference type="Gene3D" id="2.60.120.10">
    <property type="entry name" value="Jelly Rolls"/>
    <property type="match status" value="1"/>
</dbReference>
<dbReference type="CDD" id="cd02208">
    <property type="entry name" value="cupin_RmlC-like"/>
    <property type="match status" value="1"/>
</dbReference>
<dbReference type="SUPFAM" id="SSF51182">
    <property type="entry name" value="RmlC-like cupins"/>
    <property type="match status" value="1"/>
</dbReference>
<dbReference type="InterPro" id="IPR051610">
    <property type="entry name" value="GPI/OXD"/>
</dbReference>
<dbReference type="PANTHER" id="PTHR35848:SF6">
    <property type="entry name" value="CUPIN TYPE-2 DOMAIN-CONTAINING PROTEIN"/>
    <property type="match status" value="1"/>
</dbReference>
<dbReference type="PANTHER" id="PTHR35848">
    <property type="entry name" value="OXALATE-BINDING PROTEIN"/>
    <property type="match status" value="1"/>
</dbReference>
<dbReference type="InterPro" id="IPR011051">
    <property type="entry name" value="RmlC_Cupin_sf"/>
</dbReference>
<name>A0A4Q7X1W1_9ACTN</name>
<feature type="domain" description="Cupin type-2" evidence="2">
    <location>
        <begin position="40"/>
        <end position="107"/>
    </location>
</feature>
<organism evidence="3 4">
    <name type="scientific">Kribbella rubisoli</name>
    <dbReference type="NCBI Taxonomy" id="3075929"/>
    <lineage>
        <taxon>Bacteria</taxon>
        <taxon>Bacillati</taxon>
        <taxon>Actinomycetota</taxon>
        <taxon>Actinomycetes</taxon>
        <taxon>Propionibacteriales</taxon>
        <taxon>Kribbellaceae</taxon>
        <taxon>Kribbella</taxon>
    </lineage>
</organism>
<dbReference type="Pfam" id="PF07883">
    <property type="entry name" value="Cupin_2"/>
    <property type="match status" value="1"/>
</dbReference>
<evidence type="ECO:0000313" key="4">
    <source>
        <dbReference type="Proteomes" id="UP000292027"/>
    </source>
</evidence>
<evidence type="ECO:0000313" key="3">
    <source>
        <dbReference type="EMBL" id="RZU16215.1"/>
    </source>
</evidence>
<dbReference type="RefSeq" id="WP_242000501.1">
    <property type="nucleotide sequence ID" value="NZ_SHKR01000012.1"/>
</dbReference>
<proteinExistence type="predicted"/>
<accession>A0A4Q7X1W1</accession>
<dbReference type="AlphaFoldDB" id="A0A4Q7X1W1"/>
<dbReference type="EMBL" id="SHKR01000012">
    <property type="protein sequence ID" value="RZU16215.1"/>
    <property type="molecule type" value="Genomic_DNA"/>
</dbReference>
<dbReference type="GO" id="GO:0046872">
    <property type="term" value="F:metal ion binding"/>
    <property type="evidence" value="ECO:0007669"/>
    <property type="project" value="UniProtKB-KW"/>
</dbReference>
<keyword evidence="1" id="KW-0479">Metal-binding</keyword>
<gene>
    <name evidence="3" type="ORF">EV645_3765</name>
</gene>
<evidence type="ECO:0000259" key="2">
    <source>
        <dbReference type="Pfam" id="PF07883"/>
    </source>
</evidence>
<dbReference type="InterPro" id="IPR013096">
    <property type="entry name" value="Cupin_2"/>
</dbReference>
<keyword evidence="4" id="KW-1185">Reference proteome</keyword>